<evidence type="ECO:0000256" key="2">
    <source>
        <dbReference type="ARBA" id="ARBA00023125"/>
    </source>
</evidence>
<protein>
    <recommendedName>
        <fullName evidence="6">BZIP domain-containing protein</fullName>
    </recommendedName>
</protein>
<dbReference type="InterPro" id="IPR008917">
    <property type="entry name" value="TF_DNA-bd_sf"/>
</dbReference>
<dbReference type="PANTHER" id="PTHR10129">
    <property type="entry name" value="TRANSCRIPTION FACTOR MAF"/>
    <property type="match status" value="1"/>
</dbReference>
<keyword evidence="4" id="KW-0175">Coiled coil</keyword>
<proteinExistence type="predicted"/>
<dbReference type="InterPro" id="IPR024874">
    <property type="entry name" value="Transcription_factor_Maf_fam"/>
</dbReference>
<dbReference type="Pfam" id="PF03131">
    <property type="entry name" value="bZIP_Maf"/>
    <property type="match status" value="1"/>
</dbReference>
<sequence length="499" mass="55325">MNGTNSSISDPYVQEFLLDSFSNVTIKPEIICPNQISDGNTLNDDAASTTVRTPSSASTVGGLPEDQLLLRHATPDSVVMSHPQIPHRLPSMSLLHAQTSPPPHLLTPPESQGDYYSQPSLHHHHQIMSSNMMKNCNPIIQGNLPDTPPINCSPPLPPAVYNHLEHHLQPQYPLHHLHPSPGEVAEDMLWLSQSSDLQPPRQEPLDLRPHCNGDSVQNWNMMQQHTSVITGAGKRIYHTDYIHHQTALGQCQPPWPLQALSPLLSNSSASSSASSSSSLSLSLTATSTKSLIANNGLDSQARSVDRRASTGSRTSTRGRVRIGCGANSNGISFNESILDEELPPNPDVKIDDDLLLKISVRDLNVKLKGTTKDQQSKTKQRRRTLKNRIYAQNCRNKRNVQKTELEIAKQHLEHEWRKEQAKSVTLQKEVARLQHDLGRERQMIHTLRNELDNLRNDAEILHQKLTEKVTRCASSNAPSRCSSANLVTNLSVTSSVGDY</sequence>
<dbReference type="InterPro" id="IPR004826">
    <property type="entry name" value="bZIP_Maf"/>
</dbReference>
<keyword evidence="1" id="KW-0805">Transcription regulation</keyword>
<dbReference type="Proteomes" id="UP001367676">
    <property type="component" value="Unassembled WGS sequence"/>
</dbReference>
<gene>
    <name evidence="7" type="ORF">V9T40_002208</name>
</gene>
<dbReference type="PANTHER" id="PTHR10129:SF44">
    <property type="entry name" value="TRAFFIC JAM, ISOFORM C"/>
    <property type="match status" value="1"/>
</dbReference>
<evidence type="ECO:0000313" key="8">
    <source>
        <dbReference type="Proteomes" id="UP001367676"/>
    </source>
</evidence>
<evidence type="ECO:0000259" key="6">
    <source>
        <dbReference type="PROSITE" id="PS50217"/>
    </source>
</evidence>
<dbReference type="SUPFAM" id="SSF47454">
    <property type="entry name" value="A DNA-binding domain in eukaryotic transcription factors"/>
    <property type="match status" value="1"/>
</dbReference>
<dbReference type="EMBL" id="JBBCAQ010000022">
    <property type="protein sequence ID" value="KAK7590595.1"/>
    <property type="molecule type" value="Genomic_DNA"/>
</dbReference>
<feature type="region of interest" description="Disordered" evidence="5">
    <location>
        <begin position="43"/>
        <end position="62"/>
    </location>
</feature>
<evidence type="ECO:0000256" key="4">
    <source>
        <dbReference type="SAM" id="Coils"/>
    </source>
</evidence>
<accession>A0AAN9Y556</accession>
<dbReference type="GO" id="GO:0000981">
    <property type="term" value="F:DNA-binding transcription factor activity, RNA polymerase II-specific"/>
    <property type="evidence" value="ECO:0007669"/>
    <property type="project" value="TreeGrafter"/>
</dbReference>
<name>A0AAN9Y556_9HEMI</name>
<evidence type="ECO:0000256" key="1">
    <source>
        <dbReference type="ARBA" id="ARBA00023015"/>
    </source>
</evidence>
<evidence type="ECO:0000313" key="7">
    <source>
        <dbReference type="EMBL" id="KAK7590595.1"/>
    </source>
</evidence>
<keyword evidence="2" id="KW-0238">DNA-binding</keyword>
<feature type="domain" description="BZIP" evidence="6">
    <location>
        <begin position="377"/>
        <end position="434"/>
    </location>
</feature>
<dbReference type="PROSITE" id="PS50217">
    <property type="entry name" value="BZIP"/>
    <property type="match status" value="1"/>
</dbReference>
<feature type="region of interest" description="Disordered" evidence="5">
    <location>
        <begin position="298"/>
        <end position="321"/>
    </location>
</feature>
<dbReference type="AlphaFoldDB" id="A0AAN9Y556"/>
<dbReference type="GO" id="GO:0005634">
    <property type="term" value="C:nucleus"/>
    <property type="evidence" value="ECO:0007669"/>
    <property type="project" value="TreeGrafter"/>
</dbReference>
<comment type="caution">
    <text evidence="7">The sequence shown here is derived from an EMBL/GenBank/DDBJ whole genome shotgun (WGS) entry which is preliminary data.</text>
</comment>
<feature type="compositionally biased region" description="Polar residues" evidence="5">
    <location>
        <begin position="43"/>
        <end position="59"/>
    </location>
</feature>
<feature type="coiled-coil region" evidence="4">
    <location>
        <begin position="430"/>
        <end position="468"/>
    </location>
</feature>
<keyword evidence="8" id="KW-1185">Reference proteome</keyword>
<organism evidence="7 8">
    <name type="scientific">Parthenolecanium corni</name>
    <dbReference type="NCBI Taxonomy" id="536013"/>
    <lineage>
        <taxon>Eukaryota</taxon>
        <taxon>Metazoa</taxon>
        <taxon>Ecdysozoa</taxon>
        <taxon>Arthropoda</taxon>
        <taxon>Hexapoda</taxon>
        <taxon>Insecta</taxon>
        <taxon>Pterygota</taxon>
        <taxon>Neoptera</taxon>
        <taxon>Paraneoptera</taxon>
        <taxon>Hemiptera</taxon>
        <taxon>Sternorrhyncha</taxon>
        <taxon>Coccoidea</taxon>
        <taxon>Coccidae</taxon>
        <taxon>Parthenolecanium</taxon>
    </lineage>
</organism>
<evidence type="ECO:0000256" key="5">
    <source>
        <dbReference type="SAM" id="MobiDB-lite"/>
    </source>
</evidence>
<evidence type="ECO:0000256" key="3">
    <source>
        <dbReference type="ARBA" id="ARBA00023163"/>
    </source>
</evidence>
<dbReference type="GO" id="GO:0000978">
    <property type="term" value="F:RNA polymerase II cis-regulatory region sequence-specific DNA binding"/>
    <property type="evidence" value="ECO:0007669"/>
    <property type="project" value="TreeGrafter"/>
</dbReference>
<feature type="compositionally biased region" description="Low complexity" evidence="5">
    <location>
        <begin position="309"/>
        <end position="321"/>
    </location>
</feature>
<keyword evidence="3" id="KW-0804">Transcription</keyword>
<dbReference type="InterPro" id="IPR004827">
    <property type="entry name" value="bZIP"/>
</dbReference>
<reference evidence="7 8" key="1">
    <citation type="submission" date="2024-03" db="EMBL/GenBank/DDBJ databases">
        <title>Adaptation during the transition from Ophiocordyceps entomopathogen to insect associate is accompanied by gene loss and intensified selection.</title>
        <authorList>
            <person name="Ward C.M."/>
            <person name="Onetto C.A."/>
            <person name="Borneman A.R."/>
        </authorList>
    </citation>
    <scope>NUCLEOTIDE SEQUENCE [LARGE SCALE GENOMIC DNA]</scope>
    <source>
        <strain evidence="7">AWRI1</strain>
        <tissue evidence="7">Single Adult Female</tissue>
    </source>
</reference>
<dbReference type="Gene3D" id="1.20.5.170">
    <property type="match status" value="1"/>
</dbReference>